<feature type="non-terminal residue" evidence="8">
    <location>
        <position position="1"/>
    </location>
</feature>
<dbReference type="Gene3D" id="3.50.7.10">
    <property type="entry name" value="GroEL"/>
    <property type="match status" value="1"/>
</dbReference>
<dbReference type="PROSITE" id="PS00995">
    <property type="entry name" value="TCP1_3"/>
    <property type="match status" value="1"/>
</dbReference>
<dbReference type="PRINTS" id="PR00304">
    <property type="entry name" value="TCOMPLEXTCP1"/>
</dbReference>
<dbReference type="GO" id="GO:0140662">
    <property type="term" value="F:ATP-dependent protein folding chaperone"/>
    <property type="evidence" value="ECO:0007669"/>
    <property type="project" value="InterPro"/>
</dbReference>
<dbReference type="CDD" id="cd03342">
    <property type="entry name" value="TCP1_zeta"/>
    <property type="match status" value="1"/>
</dbReference>
<keyword evidence="9" id="KW-1185">Reference proteome</keyword>
<dbReference type="InterPro" id="IPR002194">
    <property type="entry name" value="Chaperonin_TCP-1_CS"/>
</dbReference>
<dbReference type="Gene3D" id="1.10.560.10">
    <property type="entry name" value="GroEL-like equatorial domain"/>
    <property type="match status" value="1"/>
</dbReference>
<evidence type="ECO:0000256" key="7">
    <source>
        <dbReference type="RuleBase" id="RU004187"/>
    </source>
</evidence>
<dbReference type="FunFam" id="3.30.260.10:FF:000029">
    <property type="entry name" value="Chaperonin containing TCP1 subunit 6B"/>
    <property type="match status" value="1"/>
</dbReference>
<dbReference type="Proteomes" id="UP000051574">
    <property type="component" value="Unassembled WGS sequence"/>
</dbReference>
<evidence type="ECO:0000256" key="4">
    <source>
        <dbReference type="ARBA" id="ARBA00022741"/>
    </source>
</evidence>
<dbReference type="PANTHER" id="PTHR11353">
    <property type="entry name" value="CHAPERONIN"/>
    <property type="match status" value="1"/>
</dbReference>
<dbReference type="AlphaFoldDB" id="A0A0T6ASV4"/>
<comment type="subcellular location">
    <subcellularLocation>
        <location evidence="1">Cytoplasm</location>
    </subcellularLocation>
</comment>
<dbReference type="NCBIfam" id="NF041083">
    <property type="entry name" value="thermosome_beta"/>
    <property type="match status" value="1"/>
</dbReference>
<dbReference type="FunFam" id="3.30.260.10:FF:000017">
    <property type="entry name" value="T-complex protein 1 subunit zeta"/>
    <property type="match status" value="1"/>
</dbReference>
<evidence type="ECO:0000256" key="1">
    <source>
        <dbReference type="ARBA" id="ARBA00004496"/>
    </source>
</evidence>
<evidence type="ECO:0000256" key="2">
    <source>
        <dbReference type="ARBA" id="ARBA00008020"/>
    </source>
</evidence>
<evidence type="ECO:0000256" key="5">
    <source>
        <dbReference type="ARBA" id="ARBA00022840"/>
    </source>
</evidence>
<dbReference type="InterPro" id="IPR017998">
    <property type="entry name" value="Chaperone_TCP-1"/>
</dbReference>
<dbReference type="GO" id="GO:0005829">
    <property type="term" value="C:cytosol"/>
    <property type="evidence" value="ECO:0007669"/>
    <property type="project" value="UniProtKB-ARBA"/>
</dbReference>
<sequence length="557" mass="61029">CGIHLNLTQNADCSRNSVFTKYSPERMAAISLLNPKAEVARAAAALAVNISAAKGIQDVMKTNLGPKGTVKMLVSGAGDIKITKDGNVLLHEMQIQHPTASLIARASTAQDDMTGDGTTSTVLIIGELLKQADIYIADGLHPRLLAEGFDKARAKTLQILDNMKIPIEINRENLTDIGRTSLRTKVHPNLADILTDVCVDAVLAIRQENKPVDLHMVELMEMQHKTDADTQLIKGLVLDHGARHPDMPKRVNNAYILTCNVSMEYEKSEVNSGFFYKTAEEREKLVQAERDFIDQRVKKVIELKKKLCNGTDKGFVVLNQKGIDPMSLDMLAKEGILALRRAKRRNMERLSLACGGVALNHLDDIQESQLGFAGLVYEHVLGENKYTFIEECKVPQSVTILIKGPNKHTLTQIKDAVRDGLRAVNNAIEDKALIPGAGAFELTAYKELMSFKDTVKGKSRLGVAAYAEALLVIPKVLATNSGFDAQDTIVKLQEESRLNPEPIGLDLTSGEPIMPKDAGIYDNYIVKKQIINSCSVIASNLLLVDEIMRAGMSSLKG</sequence>
<comment type="similarity">
    <text evidence="2 7">Belongs to the TCP-1 chaperonin family.</text>
</comment>
<dbReference type="InterPro" id="IPR012722">
    <property type="entry name" value="Chap_CCT_zeta"/>
</dbReference>
<dbReference type="GO" id="GO:0005524">
    <property type="term" value="F:ATP binding"/>
    <property type="evidence" value="ECO:0007669"/>
    <property type="project" value="UniProtKB-KW"/>
</dbReference>
<accession>A0A0T6ASV4</accession>
<dbReference type="InterPro" id="IPR002423">
    <property type="entry name" value="Cpn60/GroEL/TCP-1"/>
</dbReference>
<proteinExistence type="inferred from homology"/>
<gene>
    <name evidence="8" type="ORF">AMK59_8711</name>
</gene>
<dbReference type="FunFam" id="1.10.560.10:FF:000038">
    <property type="entry name" value="Chaperonin containing TCP1 subunit 6B"/>
    <property type="match status" value="1"/>
</dbReference>
<dbReference type="OrthoDB" id="10052040at2759"/>
<keyword evidence="4 7" id="KW-0547">Nucleotide-binding</keyword>
<dbReference type="GO" id="GO:0051082">
    <property type="term" value="F:unfolded protein binding"/>
    <property type="evidence" value="ECO:0007669"/>
    <property type="project" value="InterPro"/>
</dbReference>
<dbReference type="InterPro" id="IPR053374">
    <property type="entry name" value="TCP-1_chaperonin"/>
</dbReference>
<evidence type="ECO:0000256" key="6">
    <source>
        <dbReference type="ARBA" id="ARBA00023186"/>
    </source>
</evidence>
<dbReference type="EMBL" id="LJIG01022882">
    <property type="protein sequence ID" value="KRT78240.1"/>
    <property type="molecule type" value="Genomic_DNA"/>
</dbReference>
<name>A0A0T6ASV4_9SCAR</name>
<evidence type="ECO:0000313" key="9">
    <source>
        <dbReference type="Proteomes" id="UP000051574"/>
    </source>
</evidence>
<dbReference type="InterPro" id="IPR027410">
    <property type="entry name" value="TCP-1-like_intermed_sf"/>
</dbReference>
<dbReference type="InterPro" id="IPR027413">
    <property type="entry name" value="GROEL-like_equatorial_sf"/>
</dbReference>
<reference evidence="8 9" key="1">
    <citation type="submission" date="2015-09" db="EMBL/GenBank/DDBJ databases">
        <title>Draft genome of the scarab beetle Oryctes borbonicus.</title>
        <authorList>
            <person name="Meyer J.M."/>
            <person name="Markov G.V."/>
            <person name="Baskaran P."/>
            <person name="Herrmann M."/>
            <person name="Sommer R.J."/>
            <person name="Roedelsperger C."/>
        </authorList>
    </citation>
    <scope>NUCLEOTIDE SEQUENCE [LARGE SCALE GENOMIC DNA]</scope>
    <source>
        <strain evidence="8">OB123</strain>
        <tissue evidence="8">Whole animal</tissue>
    </source>
</reference>
<comment type="caution">
    <text evidence="8">The sequence shown here is derived from an EMBL/GenBank/DDBJ whole genome shotgun (WGS) entry which is preliminary data.</text>
</comment>
<dbReference type="InterPro" id="IPR027409">
    <property type="entry name" value="GroEL-like_apical_dom_sf"/>
</dbReference>
<organism evidence="8 9">
    <name type="scientific">Oryctes borbonicus</name>
    <dbReference type="NCBI Taxonomy" id="1629725"/>
    <lineage>
        <taxon>Eukaryota</taxon>
        <taxon>Metazoa</taxon>
        <taxon>Ecdysozoa</taxon>
        <taxon>Arthropoda</taxon>
        <taxon>Hexapoda</taxon>
        <taxon>Insecta</taxon>
        <taxon>Pterygota</taxon>
        <taxon>Neoptera</taxon>
        <taxon>Endopterygota</taxon>
        <taxon>Coleoptera</taxon>
        <taxon>Polyphaga</taxon>
        <taxon>Scarabaeiformia</taxon>
        <taxon>Scarabaeidae</taxon>
        <taxon>Dynastinae</taxon>
        <taxon>Oryctes</taxon>
    </lineage>
</organism>
<dbReference type="PROSITE" id="PS00751">
    <property type="entry name" value="TCP1_2"/>
    <property type="match status" value="1"/>
</dbReference>
<dbReference type="GO" id="GO:0016887">
    <property type="term" value="F:ATP hydrolysis activity"/>
    <property type="evidence" value="ECO:0007669"/>
    <property type="project" value="InterPro"/>
</dbReference>
<dbReference type="SUPFAM" id="SSF52029">
    <property type="entry name" value="GroEL apical domain-like"/>
    <property type="match status" value="1"/>
</dbReference>
<dbReference type="SUPFAM" id="SSF54849">
    <property type="entry name" value="GroEL-intermediate domain like"/>
    <property type="match status" value="1"/>
</dbReference>
<dbReference type="PROSITE" id="PS00750">
    <property type="entry name" value="TCP1_1"/>
    <property type="match status" value="1"/>
</dbReference>
<keyword evidence="6 7" id="KW-0143">Chaperone</keyword>
<evidence type="ECO:0000313" key="8">
    <source>
        <dbReference type="EMBL" id="KRT78240.1"/>
    </source>
</evidence>
<dbReference type="FunFam" id="3.50.7.10:FF:000004">
    <property type="entry name" value="T-complex protein 1 subunit zeta"/>
    <property type="match status" value="1"/>
</dbReference>
<dbReference type="FunFam" id="1.10.560.10:FF:000058">
    <property type="entry name" value="T-complex protein 1 subunit zeta"/>
    <property type="match status" value="1"/>
</dbReference>
<evidence type="ECO:0008006" key="10">
    <source>
        <dbReference type="Google" id="ProtNLM"/>
    </source>
</evidence>
<keyword evidence="3" id="KW-0963">Cytoplasm</keyword>
<dbReference type="Pfam" id="PF00118">
    <property type="entry name" value="Cpn60_TCP1"/>
    <property type="match status" value="1"/>
</dbReference>
<dbReference type="Gene3D" id="3.30.260.10">
    <property type="entry name" value="TCP-1-like chaperonin intermediate domain"/>
    <property type="match status" value="1"/>
</dbReference>
<protein>
    <recommendedName>
        <fullName evidence="10">T-complex protein 1 subunit zeta</fullName>
    </recommendedName>
</protein>
<keyword evidence="5 7" id="KW-0067">ATP-binding</keyword>
<dbReference type="SUPFAM" id="SSF48592">
    <property type="entry name" value="GroEL equatorial domain-like"/>
    <property type="match status" value="1"/>
</dbReference>
<dbReference type="NCBIfam" id="TIGR02347">
    <property type="entry name" value="chap_CCT_zeta"/>
    <property type="match status" value="1"/>
</dbReference>
<evidence type="ECO:0000256" key="3">
    <source>
        <dbReference type="ARBA" id="ARBA00022490"/>
    </source>
</evidence>